<dbReference type="InterPro" id="IPR001506">
    <property type="entry name" value="Peptidase_M12A"/>
</dbReference>
<keyword evidence="4 10" id="KW-0378">Hydrolase</keyword>
<evidence type="ECO:0000256" key="6">
    <source>
        <dbReference type="ARBA" id="ARBA00023049"/>
    </source>
</evidence>
<keyword evidence="7" id="KW-0865">Zymogen</keyword>
<dbReference type="PANTHER" id="PTHR10127">
    <property type="entry name" value="DISCOIDIN, CUB, EGF, LAMININ , AND ZINC METALLOPROTEASE DOMAIN CONTAINING"/>
    <property type="match status" value="1"/>
</dbReference>
<dbReference type="PROSITE" id="PS51864">
    <property type="entry name" value="ASTACIN"/>
    <property type="match status" value="1"/>
</dbReference>
<evidence type="ECO:0000259" key="13">
    <source>
        <dbReference type="PROSITE" id="PS51670"/>
    </source>
</evidence>
<comment type="caution">
    <text evidence="9">Lacks conserved residue(s) required for the propagation of feature annotation.</text>
</comment>
<dbReference type="Proteomes" id="UP001201812">
    <property type="component" value="Unassembled WGS sequence"/>
</dbReference>
<keyword evidence="3 10" id="KW-0479">Metal-binding</keyword>
<evidence type="ECO:0000256" key="9">
    <source>
        <dbReference type="PROSITE-ProRule" id="PRU01005"/>
    </source>
</evidence>
<evidence type="ECO:0000259" key="14">
    <source>
        <dbReference type="PROSITE" id="PS51864"/>
    </source>
</evidence>
<dbReference type="EC" id="3.4.24.-" evidence="11"/>
<evidence type="ECO:0000256" key="4">
    <source>
        <dbReference type="ARBA" id="ARBA00022801"/>
    </source>
</evidence>
<dbReference type="GO" id="GO:0004222">
    <property type="term" value="F:metalloendopeptidase activity"/>
    <property type="evidence" value="ECO:0007669"/>
    <property type="project" value="UniProtKB-UniRule"/>
</dbReference>
<keyword evidence="16" id="KW-1185">Reference proteome</keyword>
<evidence type="ECO:0000256" key="3">
    <source>
        <dbReference type="ARBA" id="ARBA00022723"/>
    </source>
</evidence>
<comment type="caution">
    <text evidence="15">The sequence shown here is derived from an EMBL/GenBank/DDBJ whole genome shotgun (WGS) entry which is preliminary data.</text>
</comment>
<feature type="disulfide bond" evidence="9">
    <location>
        <begin position="380"/>
        <end position="414"/>
    </location>
</feature>
<dbReference type="GO" id="GO:0006508">
    <property type="term" value="P:proteolysis"/>
    <property type="evidence" value="ECO:0007669"/>
    <property type="project" value="UniProtKB-KW"/>
</dbReference>
<dbReference type="InterPro" id="IPR024079">
    <property type="entry name" value="MetalloPept_cat_dom_sf"/>
</dbReference>
<gene>
    <name evidence="15" type="ORF">DdX_08609</name>
</gene>
<evidence type="ECO:0000256" key="2">
    <source>
        <dbReference type="ARBA" id="ARBA00022670"/>
    </source>
</evidence>
<keyword evidence="8 9" id="KW-1015">Disulfide bond</keyword>
<dbReference type="SMART" id="SM00235">
    <property type="entry name" value="ZnMc"/>
    <property type="match status" value="1"/>
</dbReference>
<feature type="binding site" evidence="10">
    <location>
        <position position="210"/>
    </location>
    <ligand>
        <name>Zn(2+)</name>
        <dbReference type="ChEBI" id="CHEBI:29105"/>
        <note>catalytic</note>
    </ligand>
</feature>
<evidence type="ECO:0000256" key="10">
    <source>
        <dbReference type="PROSITE-ProRule" id="PRU01211"/>
    </source>
</evidence>
<feature type="binding site" evidence="10">
    <location>
        <position position="216"/>
    </location>
    <ligand>
        <name>Zn(2+)</name>
        <dbReference type="ChEBI" id="CHEBI:29105"/>
        <note>catalytic</note>
    </ligand>
</feature>
<name>A0AAD4R420_9BILA</name>
<proteinExistence type="predicted"/>
<dbReference type="InterPro" id="IPR003582">
    <property type="entry name" value="ShKT_dom"/>
</dbReference>
<comment type="cofactor">
    <cofactor evidence="10 11">
        <name>Zn(2+)</name>
        <dbReference type="ChEBI" id="CHEBI:29105"/>
    </cofactor>
    <text evidence="10 11">Binds 1 zinc ion per subunit.</text>
</comment>
<keyword evidence="5 10" id="KW-0862">Zinc</keyword>
<dbReference type="Pfam" id="PF01549">
    <property type="entry name" value="ShK"/>
    <property type="match status" value="1"/>
</dbReference>
<dbReference type="InterPro" id="IPR034035">
    <property type="entry name" value="Astacin-like_dom"/>
</dbReference>
<dbReference type="Pfam" id="PF01400">
    <property type="entry name" value="Astacin"/>
    <property type="match status" value="1"/>
</dbReference>
<dbReference type="GO" id="GO:0008270">
    <property type="term" value="F:zinc ion binding"/>
    <property type="evidence" value="ECO:0007669"/>
    <property type="project" value="UniProtKB-UniRule"/>
</dbReference>
<dbReference type="Gene3D" id="1.10.10.1940">
    <property type="match status" value="1"/>
</dbReference>
<sequence length="451" mass="51739">MVEQAKSYLQQYYYSAPHLVGFSRAYGQTFLTPSDFIRALREENVTFLTETDFVNAKKYRDLFSATKKFRPRNILSTQKYYRGDIHGKAALRRERHPKTGKPADSPLSTNNIRRNGVVSVVKKWQNGRIPYVLSTQYSERERAILARAFQEYHTRTCIRFTPRTAYDRDFLYIGKIDGCYSDVGRAGGKQELSLDDGCLHLDTIIHELMHSVGFYHEHERWDRDNFISILWPNIDREAYDQFGRVDLTESSYYGQQYDYNSSNFSKNGRETLVAKQPGMTAVIGSALDFSQTDLSKIQRMYQCPGFIDPIDSPNALEFSNTVTGSSMASAPSIRPYNALITQNLLPRRPSTGHISHPNRPFFPRALPSPKTSPETNSPPCVDKATLCWRWLDRCNSVFFEKIMKEFCASSCNFCSANDTELPFSPFFREEAESVSEVHSFPVLVNAPNRRI</sequence>
<keyword evidence="6 10" id="KW-0482">Metalloprotease</keyword>
<dbReference type="CDD" id="cd04280">
    <property type="entry name" value="ZnMc_astacin_like"/>
    <property type="match status" value="1"/>
</dbReference>
<dbReference type="EMBL" id="JAKKPZ010000013">
    <property type="protein sequence ID" value="KAI1714513.1"/>
    <property type="molecule type" value="Genomic_DNA"/>
</dbReference>
<evidence type="ECO:0000256" key="12">
    <source>
        <dbReference type="SAM" id="MobiDB-lite"/>
    </source>
</evidence>
<evidence type="ECO:0000256" key="1">
    <source>
        <dbReference type="ARBA" id="ARBA00002657"/>
    </source>
</evidence>
<evidence type="ECO:0000256" key="8">
    <source>
        <dbReference type="ARBA" id="ARBA00023157"/>
    </source>
</evidence>
<evidence type="ECO:0000256" key="11">
    <source>
        <dbReference type="RuleBase" id="RU361183"/>
    </source>
</evidence>
<comment type="function">
    <text evidence="1">Metalloprotease.</text>
</comment>
<dbReference type="SMART" id="SM00254">
    <property type="entry name" value="ShKT"/>
    <property type="match status" value="1"/>
</dbReference>
<dbReference type="PANTHER" id="PTHR10127:SF883">
    <property type="entry name" value="ZINC METALLOPROTEINASE NAS-8"/>
    <property type="match status" value="1"/>
</dbReference>
<feature type="domain" description="ShKT" evidence="13">
    <location>
        <begin position="380"/>
        <end position="414"/>
    </location>
</feature>
<dbReference type="PROSITE" id="PS51670">
    <property type="entry name" value="SHKT"/>
    <property type="match status" value="1"/>
</dbReference>
<organism evidence="15 16">
    <name type="scientific">Ditylenchus destructor</name>
    <dbReference type="NCBI Taxonomy" id="166010"/>
    <lineage>
        <taxon>Eukaryota</taxon>
        <taxon>Metazoa</taxon>
        <taxon>Ecdysozoa</taxon>
        <taxon>Nematoda</taxon>
        <taxon>Chromadorea</taxon>
        <taxon>Rhabditida</taxon>
        <taxon>Tylenchina</taxon>
        <taxon>Tylenchomorpha</taxon>
        <taxon>Sphaerularioidea</taxon>
        <taxon>Anguinidae</taxon>
        <taxon>Anguininae</taxon>
        <taxon>Ditylenchus</taxon>
    </lineage>
</organism>
<dbReference type="SUPFAM" id="SSF55486">
    <property type="entry name" value="Metalloproteases ('zincins'), catalytic domain"/>
    <property type="match status" value="1"/>
</dbReference>
<evidence type="ECO:0000313" key="15">
    <source>
        <dbReference type="EMBL" id="KAI1714513.1"/>
    </source>
</evidence>
<dbReference type="PRINTS" id="PR00480">
    <property type="entry name" value="ASTACIN"/>
</dbReference>
<evidence type="ECO:0000256" key="5">
    <source>
        <dbReference type="ARBA" id="ARBA00022833"/>
    </source>
</evidence>
<dbReference type="AlphaFoldDB" id="A0AAD4R420"/>
<feature type="binding site" evidence="10">
    <location>
        <position position="206"/>
    </location>
    <ligand>
        <name>Zn(2+)</name>
        <dbReference type="ChEBI" id="CHEBI:29105"/>
        <note>catalytic</note>
    </ligand>
</feature>
<protein>
    <recommendedName>
        <fullName evidence="11">Metalloendopeptidase</fullName>
        <ecNumber evidence="11">3.4.24.-</ecNumber>
    </recommendedName>
</protein>
<feature type="region of interest" description="Disordered" evidence="12">
    <location>
        <begin position="353"/>
        <end position="377"/>
    </location>
</feature>
<feature type="domain" description="Peptidase M12A" evidence="14">
    <location>
        <begin position="115"/>
        <end position="304"/>
    </location>
</feature>
<dbReference type="InterPro" id="IPR006026">
    <property type="entry name" value="Peptidase_Metallo"/>
</dbReference>
<reference evidence="15" key="1">
    <citation type="submission" date="2022-01" db="EMBL/GenBank/DDBJ databases">
        <title>Genome Sequence Resource for Two Populations of Ditylenchus destructor, the Migratory Endoparasitic Phytonematode.</title>
        <authorList>
            <person name="Zhang H."/>
            <person name="Lin R."/>
            <person name="Xie B."/>
        </authorList>
    </citation>
    <scope>NUCLEOTIDE SEQUENCE</scope>
    <source>
        <strain evidence="15">BazhouSP</strain>
    </source>
</reference>
<keyword evidence="2 10" id="KW-0645">Protease</keyword>
<evidence type="ECO:0000256" key="7">
    <source>
        <dbReference type="ARBA" id="ARBA00023145"/>
    </source>
</evidence>
<accession>A0AAD4R420</accession>
<evidence type="ECO:0000313" key="16">
    <source>
        <dbReference type="Proteomes" id="UP001201812"/>
    </source>
</evidence>
<feature type="active site" evidence="10">
    <location>
        <position position="207"/>
    </location>
</feature>
<dbReference type="Gene3D" id="3.40.390.10">
    <property type="entry name" value="Collagenase (Catalytic Domain)"/>
    <property type="match status" value="1"/>
</dbReference>